<dbReference type="GO" id="GO:0006310">
    <property type="term" value="P:DNA recombination"/>
    <property type="evidence" value="ECO:0007669"/>
    <property type="project" value="UniProtKB-UniRule"/>
</dbReference>
<feature type="binding site" evidence="9">
    <location>
        <position position="171"/>
    </location>
    <ligand>
        <name>ATP</name>
        <dbReference type="ChEBI" id="CHEBI:30616"/>
    </ligand>
</feature>
<feature type="region of interest" description="Small ATPAse domain (RuvB-S)" evidence="9">
    <location>
        <begin position="182"/>
        <end position="252"/>
    </location>
</feature>
<dbReference type="PANTHER" id="PTHR42848">
    <property type="match status" value="1"/>
</dbReference>
<dbReference type="FunFam" id="3.40.50.300:FF:000073">
    <property type="entry name" value="Holliday junction ATP-dependent DNA helicase RuvB"/>
    <property type="match status" value="1"/>
</dbReference>
<dbReference type="InterPro" id="IPR036390">
    <property type="entry name" value="WH_DNA-bd_sf"/>
</dbReference>
<protein>
    <recommendedName>
        <fullName evidence="9">Holliday junction branch migration complex subunit RuvB</fullName>
        <ecNumber evidence="9">3.6.4.-</ecNumber>
    </recommendedName>
</protein>
<proteinExistence type="inferred from homology"/>
<keyword evidence="8 9" id="KW-0234">DNA repair</keyword>
<evidence type="ECO:0000313" key="13">
    <source>
        <dbReference type="Proteomes" id="UP001430647"/>
    </source>
</evidence>
<feature type="domain" description="AAA+ ATPase" evidence="10">
    <location>
        <begin position="51"/>
        <end position="178"/>
    </location>
</feature>
<organism evidence="12">
    <name type="scientific">Xanthomonas indica</name>
    <dbReference type="NCBI Taxonomy" id="2912242"/>
    <lineage>
        <taxon>Bacteria</taxon>
        <taxon>Pseudomonadati</taxon>
        <taxon>Pseudomonadota</taxon>
        <taxon>Gammaproteobacteria</taxon>
        <taxon>Lysobacterales</taxon>
        <taxon>Lysobacteraceae</taxon>
        <taxon>Xanthomonas</taxon>
    </lineage>
</organism>
<dbReference type="EMBL" id="JAKJPQ010000017">
    <property type="protein sequence ID" value="MCI2263445.1"/>
    <property type="molecule type" value="Genomic_DNA"/>
</dbReference>
<dbReference type="GO" id="GO:0000400">
    <property type="term" value="F:four-way junction DNA binding"/>
    <property type="evidence" value="ECO:0007669"/>
    <property type="project" value="UniProtKB-UniRule"/>
</dbReference>
<feature type="region of interest" description="Large ATPase domain (RuvB-L)" evidence="9">
    <location>
        <begin position="1"/>
        <end position="181"/>
    </location>
</feature>
<comment type="caution">
    <text evidence="9">Lacks conserved residue(s) required for the propagation of feature annotation.</text>
</comment>
<reference evidence="11 13" key="1">
    <citation type="journal article" date="2022" name="Curr. Microbiol.">
        <title>Xanthomonas indica sp. nov., a Novel Member of Non-Pathogenic Xanthomonas Community from Healthy Rice Seeds.</title>
        <authorList>
            <person name="Rana R."/>
            <person name="Madhavan V.N."/>
            <person name="Saroha T."/>
            <person name="Bansal K."/>
            <person name="Kaur A."/>
            <person name="Sonti R.V."/>
            <person name="Patel H.K."/>
            <person name="Patil P.B."/>
        </authorList>
    </citation>
    <scope>NUCLEOTIDE SEQUENCE [LARGE SCALE GENOMIC DNA]</scope>
    <source>
        <strain evidence="11 13">PPL560</strain>
    </source>
</reference>
<dbReference type="GO" id="GO:0048476">
    <property type="term" value="C:Holliday junction resolvase complex"/>
    <property type="evidence" value="ECO:0007669"/>
    <property type="project" value="UniProtKB-UniRule"/>
</dbReference>
<evidence type="ECO:0000256" key="5">
    <source>
        <dbReference type="ARBA" id="ARBA00022840"/>
    </source>
</evidence>
<dbReference type="Gene3D" id="3.40.50.300">
    <property type="entry name" value="P-loop containing nucleotide triphosphate hydrolases"/>
    <property type="match status" value="1"/>
</dbReference>
<feature type="binding site" evidence="9">
    <location>
        <position position="65"/>
    </location>
    <ligand>
        <name>ATP</name>
        <dbReference type="ChEBI" id="CHEBI:30616"/>
    </ligand>
</feature>
<dbReference type="HAMAP" id="MF_00016">
    <property type="entry name" value="DNA_HJ_migration_RuvB"/>
    <property type="match status" value="1"/>
</dbReference>
<keyword evidence="1 9" id="KW-0963">Cytoplasm</keyword>
<comment type="similarity">
    <text evidence="9">Belongs to the RuvB family.</text>
</comment>
<comment type="function">
    <text evidence="9">The RuvA-RuvB-RuvC complex processes Holliday junction (HJ) DNA during genetic recombination and DNA repair, while the RuvA-RuvB complex plays an important role in the rescue of blocked DNA replication forks via replication fork reversal (RFR). RuvA specifically binds to HJ cruciform DNA, conferring on it an open structure. The RuvB hexamer acts as an ATP-dependent pump, pulling dsDNA into and through the RuvAB complex. RuvB forms 2 homohexamers on either side of HJ DNA bound by 1 or 2 RuvA tetramers; 4 subunits per hexamer contact DNA at a time. Coordinated motions by a converter formed by DNA-disengaged RuvB subunits stimulates ATP hydrolysis and nucleotide exchange. Immobilization of the converter enables RuvB to convert the ATP-contained energy into a lever motion, pulling 2 nucleotides of DNA out of the RuvA tetramer per ATP hydrolyzed, thus driving DNA branch migration. The RuvB motors rotate together with the DNA substrate, which together with the progressing nucleotide cycle form the mechanistic basis for DNA recombination by continuous HJ branch migration. Branch migration allows RuvC to scan DNA until it finds its consensus sequence, where it cleaves and resolves cruciform DNA.</text>
</comment>
<dbReference type="InterPro" id="IPR027417">
    <property type="entry name" value="P-loop_NTPase"/>
</dbReference>
<dbReference type="InterPro" id="IPR004605">
    <property type="entry name" value="DNA_helicase_Holl-junc_RuvB"/>
</dbReference>
<keyword evidence="6 9" id="KW-0238">DNA-binding</keyword>
<dbReference type="PANTHER" id="PTHR42848:SF1">
    <property type="entry name" value="HOLLIDAY JUNCTION BRANCH MIGRATION COMPLEX SUBUNIT RUVB"/>
    <property type="match status" value="1"/>
</dbReference>
<dbReference type="InterPro" id="IPR041445">
    <property type="entry name" value="AAA_lid_4"/>
</dbReference>
<comment type="subunit">
    <text evidence="9">Homohexamer. Forms an RuvA(8)-RuvB(12)-Holliday junction (HJ) complex. HJ DNA is sandwiched between 2 RuvA tetramers; dsDNA enters through RuvA and exits via RuvB. An RuvB hexamer assembles on each DNA strand where it exits the tetramer. Each RuvB hexamer is contacted by two RuvA subunits (via domain III) on 2 adjacent RuvB subunits; this complex drives branch migration. In the full resolvosome a probable DNA-RuvA(4)-RuvB(12)-RuvC(2) complex forms which resolves the HJ.</text>
</comment>
<dbReference type="RefSeq" id="WP_242161133.1">
    <property type="nucleotide sequence ID" value="NZ_CP131914.1"/>
</dbReference>
<keyword evidence="4 9" id="KW-0378">Hydrolase</keyword>
<dbReference type="SMART" id="SM00382">
    <property type="entry name" value="AAA"/>
    <property type="match status" value="1"/>
</dbReference>
<dbReference type="GO" id="GO:0016787">
    <property type="term" value="F:hydrolase activity"/>
    <property type="evidence" value="ECO:0007669"/>
    <property type="project" value="UniProtKB-KW"/>
</dbReference>
<dbReference type="AlphaFoldDB" id="A0AAU8I3T5"/>
<feature type="binding site" evidence="9">
    <location>
        <position position="21"/>
    </location>
    <ligand>
        <name>ATP</name>
        <dbReference type="ChEBI" id="CHEBI:30616"/>
    </ligand>
</feature>
<dbReference type="InterPro" id="IPR008824">
    <property type="entry name" value="RuvB-like_N"/>
</dbReference>
<dbReference type="Pfam" id="PF05491">
    <property type="entry name" value="WHD_RuvB"/>
    <property type="match status" value="1"/>
</dbReference>
<dbReference type="Gene3D" id="1.10.10.10">
    <property type="entry name" value="Winged helix-like DNA-binding domain superfamily/Winged helix DNA-binding domain"/>
    <property type="match status" value="1"/>
</dbReference>
<accession>A0AAU8I3T5</accession>
<feature type="binding site" evidence="9">
    <location>
        <position position="310"/>
    </location>
    <ligand>
        <name>DNA</name>
        <dbReference type="ChEBI" id="CHEBI:16991"/>
    </ligand>
</feature>
<dbReference type="InterPro" id="IPR003593">
    <property type="entry name" value="AAA+_ATPase"/>
</dbReference>
<evidence type="ECO:0000256" key="7">
    <source>
        <dbReference type="ARBA" id="ARBA00023172"/>
    </source>
</evidence>
<dbReference type="GO" id="GO:0009378">
    <property type="term" value="F:four-way junction helicase activity"/>
    <property type="evidence" value="ECO:0007669"/>
    <property type="project" value="InterPro"/>
</dbReference>
<feature type="binding site" evidence="9">
    <location>
        <position position="66"/>
    </location>
    <ligand>
        <name>Mg(2+)</name>
        <dbReference type="ChEBI" id="CHEBI:18420"/>
    </ligand>
</feature>
<evidence type="ECO:0000256" key="2">
    <source>
        <dbReference type="ARBA" id="ARBA00022741"/>
    </source>
</evidence>
<feature type="binding site" evidence="9">
    <location>
        <position position="218"/>
    </location>
    <ligand>
        <name>ATP</name>
        <dbReference type="ChEBI" id="CHEBI:30616"/>
    </ligand>
</feature>
<feature type="binding site" evidence="9">
    <location>
        <position position="20"/>
    </location>
    <ligand>
        <name>ATP</name>
        <dbReference type="ChEBI" id="CHEBI:30616"/>
    </ligand>
</feature>
<gene>
    <name evidence="9 12" type="primary">ruvB</name>
    <name evidence="11" type="ORF">L3V74_18090</name>
    <name evidence="12" type="ORF">Q7W82_17550</name>
</gene>
<evidence type="ECO:0000256" key="8">
    <source>
        <dbReference type="ARBA" id="ARBA00023204"/>
    </source>
</evidence>
<evidence type="ECO:0000313" key="11">
    <source>
        <dbReference type="EMBL" id="MCI2263445.1"/>
    </source>
</evidence>
<feature type="region of interest" description="Head domain (RuvB-H)" evidence="9">
    <location>
        <begin position="255"/>
        <end position="345"/>
    </location>
</feature>
<keyword evidence="3 9" id="KW-0227">DNA damage</keyword>
<feature type="binding site" evidence="9">
    <location>
        <position position="67"/>
    </location>
    <ligand>
        <name>ATP</name>
        <dbReference type="ChEBI" id="CHEBI:30616"/>
    </ligand>
</feature>
<dbReference type="Pfam" id="PF17864">
    <property type="entry name" value="AAA_lid_4"/>
    <property type="match status" value="1"/>
</dbReference>
<feature type="binding site" evidence="9">
    <location>
        <position position="66"/>
    </location>
    <ligand>
        <name>ATP</name>
        <dbReference type="ChEBI" id="CHEBI:30616"/>
    </ligand>
</feature>
<dbReference type="SUPFAM" id="SSF46785">
    <property type="entry name" value="Winged helix' DNA-binding domain"/>
    <property type="match status" value="1"/>
</dbReference>
<keyword evidence="12" id="KW-0347">Helicase</keyword>
<evidence type="ECO:0000259" key="10">
    <source>
        <dbReference type="SMART" id="SM00382"/>
    </source>
</evidence>
<dbReference type="CDD" id="cd00009">
    <property type="entry name" value="AAA"/>
    <property type="match status" value="1"/>
</dbReference>
<feature type="binding site" evidence="9">
    <location>
        <position position="62"/>
    </location>
    <ligand>
        <name>ATP</name>
        <dbReference type="ChEBI" id="CHEBI:30616"/>
    </ligand>
</feature>
<keyword evidence="2 9" id="KW-0547">Nucleotide-binding</keyword>
<keyword evidence="7 9" id="KW-0233">DNA recombination</keyword>
<name>A0AAU8I3T5_9XANT</name>
<reference evidence="11" key="2">
    <citation type="submission" date="2022-01" db="EMBL/GenBank/DDBJ databases">
        <authorList>
            <person name="Rana R."/>
            <person name="Patil P.B."/>
        </authorList>
    </citation>
    <scope>NUCLEOTIDE SEQUENCE</scope>
    <source>
        <strain evidence="11">PPL560</strain>
    </source>
</reference>
<dbReference type="NCBIfam" id="NF000868">
    <property type="entry name" value="PRK00080.1"/>
    <property type="match status" value="1"/>
</dbReference>
<keyword evidence="5 9" id="KW-0067">ATP-binding</keyword>
<keyword evidence="13" id="KW-1185">Reference proteome</keyword>
<dbReference type="Pfam" id="PF05496">
    <property type="entry name" value="RuvB_N"/>
    <property type="match status" value="1"/>
</dbReference>
<feature type="binding site" evidence="9">
    <location>
        <position position="291"/>
    </location>
    <ligand>
        <name>DNA</name>
        <dbReference type="ChEBI" id="CHEBI:16991"/>
    </ligand>
</feature>
<dbReference type="Proteomes" id="UP001430647">
    <property type="component" value="Unassembled WGS sequence"/>
</dbReference>
<dbReference type="SUPFAM" id="SSF52540">
    <property type="entry name" value="P-loop containing nucleoside triphosphate hydrolases"/>
    <property type="match status" value="1"/>
</dbReference>
<comment type="domain">
    <text evidence="9">Has 3 domains, the large (RuvB-L) and small ATPase (RuvB-S) domains and the C-terminal head (RuvB-H) domain. The head domain binds DNA, while the ATPase domains jointly bind ATP, ADP or are empty depending on the state of the subunit in the translocation cycle. During a single DNA translocation step the structure of each domain remains the same, but their relative positions change.</text>
</comment>
<feature type="binding site" evidence="9">
    <location>
        <position position="315"/>
    </location>
    <ligand>
        <name>DNA</name>
        <dbReference type="ChEBI" id="CHEBI:16991"/>
    </ligand>
</feature>
<sequence>MDRIIASSATREDEVAEASIRPKRLDDYLGQQPVREQLSIYIEAAKARGEAMDHVLIFGPPGLGKTTLSHVIANELGVNLRVTSGPVIEKAGDLAALLTNLQPHDVLFIDEIHRLSPVVEEVLYPAMEDFQIDIMIGEGPAARSIKIDLPPFTLIGATTRAGLLTAPLRDRFGIVQRLAFYTPDELAQIVRRSASILGIACDADGCAEIARRARGTPRIANRLLRRVRDFAQVRAGGQIDLAVAQAATQMLKVDAEGFDELDRRMLRTIIEYFDGGPVGVESLAASLSEERGTLEDVIEPYLIQQGYLIRTARGRMATNKAYLHLGLQPKHRELGIGNGESGALF</sequence>
<comment type="subcellular location">
    <subcellularLocation>
        <location evidence="9">Cytoplasm</location>
    </subcellularLocation>
</comment>
<dbReference type="EMBL" id="CP131914">
    <property type="protein sequence ID" value="XCI80045.1"/>
    <property type="molecule type" value="Genomic_DNA"/>
</dbReference>
<feature type="binding site" evidence="9">
    <location>
        <begin position="128"/>
        <end position="130"/>
    </location>
    <ligand>
        <name>ATP</name>
        <dbReference type="ChEBI" id="CHEBI:30616"/>
    </ligand>
</feature>
<dbReference type="KEGG" id="xin:Q7W82_17550"/>
<dbReference type="GO" id="GO:0005524">
    <property type="term" value="F:ATP binding"/>
    <property type="evidence" value="ECO:0007669"/>
    <property type="project" value="UniProtKB-UniRule"/>
</dbReference>
<evidence type="ECO:0000256" key="1">
    <source>
        <dbReference type="ARBA" id="ARBA00022490"/>
    </source>
</evidence>
<evidence type="ECO:0000256" key="3">
    <source>
        <dbReference type="ARBA" id="ARBA00022763"/>
    </source>
</evidence>
<evidence type="ECO:0000256" key="4">
    <source>
        <dbReference type="ARBA" id="ARBA00022801"/>
    </source>
</evidence>
<dbReference type="GO" id="GO:0006281">
    <property type="term" value="P:DNA repair"/>
    <property type="evidence" value="ECO:0007669"/>
    <property type="project" value="UniProtKB-UniRule"/>
</dbReference>
<dbReference type="EC" id="3.6.4.-" evidence="9"/>
<dbReference type="GO" id="GO:0005737">
    <property type="term" value="C:cytoplasm"/>
    <property type="evidence" value="ECO:0007669"/>
    <property type="project" value="UniProtKB-SubCell"/>
</dbReference>
<feature type="binding site" evidence="9">
    <location>
        <position position="181"/>
    </location>
    <ligand>
        <name>ATP</name>
        <dbReference type="ChEBI" id="CHEBI:30616"/>
    </ligand>
</feature>
<evidence type="ECO:0000256" key="6">
    <source>
        <dbReference type="ARBA" id="ARBA00023125"/>
    </source>
</evidence>
<dbReference type="NCBIfam" id="TIGR00635">
    <property type="entry name" value="ruvB"/>
    <property type="match status" value="1"/>
</dbReference>
<evidence type="ECO:0000313" key="12">
    <source>
        <dbReference type="EMBL" id="XCI80045.1"/>
    </source>
</evidence>
<dbReference type="Gene3D" id="1.10.8.60">
    <property type="match status" value="1"/>
</dbReference>
<reference evidence="12" key="3">
    <citation type="submission" date="2023-08" db="EMBL/GenBank/DDBJ databases">
        <title>Complete genome sequence of Xanthomonas indica.</title>
        <authorList>
            <person name="Patil P.B."/>
            <person name="Rana R."/>
        </authorList>
    </citation>
    <scope>NUCLEOTIDE SEQUENCE</scope>
    <source>
        <strain evidence="12">PPL560</strain>
    </source>
</reference>
<evidence type="ECO:0000256" key="9">
    <source>
        <dbReference type="HAMAP-Rule" id="MF_00016"/>
    </source>
</evidence>
<comment type="catalytic activity">
    <reaction evidence="9">
        <text>ATP + H2O = ADP + phosphate + H(+)</text>
        <dbReference type="Rhea" id="RHEA:13065"/>
        <dbReference type="ChEBI" id="CHEBI:15377"/>
        <dbReference type="ChEBI" id="CHEBI:15378"/>
        <dbReference type="ChEBI" id="CHEBI:30616"/>
        <dbReference type="ChEBI" id="CHEBI:43474"/>
        <dbReference type="ChEBI" id="CHEBI:456216"/>
    </reaction>
</comment>
<dbReference type="InterPro" id="IPR036388">
    <property type="entry name" value="WH-like_DNA-bd_sf"/>
</dbReference>
<dbReference type="InterPro" id="IPR008823">
    <property type="entry name" value="RuvB_wg_C"/>
</dbReference>